<dbReference type="RefSeq" id="WP_180153202.1">
    <property type="nucleotide sequence ID" value="NZ_JACCEM010000001.1"/>
</dbReference>
<protein>
    <submittedName>
        <fullName evidence="1">Cellulose synthase</fullName>
    </submittedName>
</protein>
<reference evidence="1 2" key="1">
    <citation type="submission" date="2020-07" db="EMBL/GenBank/DDBJ databases">
        <title>Taxonomic revisions and descriptions of new bacterial species based on genomic comparisons in the high-G+C-content subgroup of the family Alcaligenaceae.</title>
        <authorList>
            <person name="Szabo A."/>
            <person name="Felfoldi T."/>
        </authorList>
    </citation>
    <scope>NUCLEOTIDE SEQUENCE [LARGE SCALE GENOMIC DNA]</scope>
    <source>
        <strain evidence="1 2">LMG 24012</strain>
    </source>
</reference>
<name>A0A853FTI0_9BURK</name>
<dbReference type="Gene3D" id="3.30.70.2590">
    <property type="match status" value="1"/>
</dbReference>
<dbReference type="Proteomes" id="UP000559809">
    <property type="component" value="Unassembled WGS sequence"/>
</dbReference>
<evidence type="ECO:0000313" key="2">
    <source>
        <dbReference type="Proteomes" id="UP000559809"/>
    </source>
</evidence>
<proteinExistence type="predicted"/>
<dbReference type="Pfam" id="PF03500">
    <property type="entry name" value="Cellsynth_D"/>
    <property type="match status" value="1"/>
</dbReference>
<organism evidence="1 2">
    <name type="scientific">Parapusillimonas granuli</name>
    <dbReference type="NCBI Taxonomy" id="380911"/>
    <lineage>
        <taxon>Bacteria</taxon>
        <taxon>Pseudomonadati</taxon>
        <taxon>Pseudomonadota</taxon>
        <taxon>Betaproteobacteria</taxon>
        <taxon>Burkholderiales</taxon>
        <taxon>Alcaligenaceae</taxon>
        <taxon>Parapusillimonas</taxon>
    </lineage>
</organism>
<gene>
    <name evidence="1" type="ORF">H0A72_01600</name>
</gene>
<dbReference type="SUPFAM" id="SSF111126">
    <property type="entry name" value="Ligand-binding domain in the NO signalling and Golgi transport"/>
    <property type="match status" value="1"/>
</dbReference>
<dbReference type="InterPro" id="IPR024096">
    <property type="entry name" value="NO_sig/Golgi_transp_ligand-bd"/>
</dbReference>
<accession>A0A853FTI0</accession>
<evidence type="ECO:0000313" key="1">
    <source>
        <dbReference type="EMBL" id="NYT47998.1"/>
    </source>
</evidence>
<comment type="caution">
    <text evidence="1">The sequence shown here is derived from an EMBL/GenBank/DDBJ whole genome shotgun (WGS) entry which is preliminary data.</text>
</comment>
<dbReference type="InterPro" id="IPR038470">
    <property type="entry name" value="Cellsynth_D_sf"/>
</dbReference>
<dbReference type="EMBL" id="JACCEM010000001">
    <property type="protein sequence ID" value="NYT47998.1"/>
    <property type="molecule type" value="Genomic_DNA"/>
</dbReference>
<dbReference type="InterPro" id="IPR022798">
    <property type="entry name" value="BcsD_bac"/>
</dbReference>
<dbReference type="GO" id="GO:0030244">
    <property type="term" value="P:cellulose biosynthetic process"/>
    <property type="evidence" value="ECO:0007669"/>
    <property type="project" value="InterPro"/>
</dbReference>
<dbReference type="AlphaFoldDB" id="A0A853FTI0"/>
<sequence>MHDKFSEYLSGRLHDAAWAFFLRPFAQELLSHVSSEDMRGLARGAGVRAGRDLPLPACDSLQQMEDAANEHWSRLGWGIVAFQERSEHIAIEHSLAPLRATLGEPAMAWAAGFLEGVYQEWFTMLGAGSELQVRQEGAADPYGGLVYRLGR</sequence>
<keyword evidence="2" id="KW-1185">Reference proteome</keyword>